<feature type="compositionally biased region" description="Low complexity" evidence="1">
    <location>
        <begin position="245"/>
        <end position="267"/>
    </location>
</feature>
<sequence length="327" mass="31872">MRLDHAAHCPASTGFMAESPIGRSSVGKSLIGKSLVGLMIIAGLAAGPAAAQAPGQVSPGQPGRGMSAAPATETAAAPRPGTARAKSRRVVAPSQPIQVYDARIESGDLRISGSVRKGGTVVILDEDISVMADSRGRFLFRLPYRPATCVAALKAGEDEREAVVANCAPAGEPGPKGDAGAQGEAGPQGMAGLAGAPGVAGPKGDAGPKGEPGPRGEAGLKGEAGPKGDAGPKGETGPKGEMGPKGEAGPQGEPGAAGVTASAASSTLRPVRNENCSSGGCELSCASGEAFVSAYCLSSGSPSFANGGASASCPSDAKGMVGFCSRL</sequence>
<keyword evidence="3" id="KW-1185">Reference proteome</keyword>
<feature type="compositionally biased region" description="Low complexity" evidence="1">
    <location>
        <begin position="68"/>
        <end position="84"/>
    </location>
</feature>
<proteinExistence type="predicted"/>
<accession>A0ABW3X242</accession>
<feature type="compositionally biased region" description="Low complexity" evidence="1">
    <location>
        <begin position="190"/>
        <end position="205"/>
    </location>
</feature>
<dbReference type="InterPro" id="IPR008160">
    <property type="entry name" value="Collagen"/>
</dbReference>
<dbReference type="RefSeq" id="WP_238206807.1">
    <property type="nucleotide sequence ID" value="NZ_JBHTND010000026.1"/>
</dbReference>
<dbReference type="PROSITE" id="PS00589">
    <property type="entry name" value="PTS_HPR_SER"/>
    <property type="match status" value="1"/>
</dbReference>
<gene>
    <name evidence="2" type="ORF">ACFQ4G_16990</name>
</gene>
<dbReference type="Proteomes" id="UP001597176">
    <property type="component" value="Unassembled WGS sequence"/>
</dbReference>
<organism evidence="2 3">
    <name type="scientific">Methylobacterium marchantiae</name>
    <dbReference type="NCBI Taxonomy" id="600331"/>
    <lineage>
        <taxon>Bacteria</taxon>
        <taxon>Pseudomonadati</taxon>
        <taxon>Pseudomonadota</taxon>
        <taxon>Alphaproteobacteria</taxon>
        <taxon>Hyphomicrobiales</taxon>
        <taxon>Methylobacteriaceae</taxon>
        <taxon>Methylobacterium</taxon>
    </lineage>
</organism>
<feature type="compositionally biased region" description="Low complexity" evidence="1">
    <location>
        <begin position="51"/>
        <end position="61"/>
    </location>
</feature>
<dbReference type="EMBL" id="JBHTND010000026">
    <property type="protein sequence ID" value="MFD1303270.1"/>
    <property type="molecule type" value="Genomic_DNA"/>
</dbReference>
<feature type="compositionally biased region" description="Basic and acidic residues" evidence="1">
    <location>
        <begin position="206"/>
        <end position="244"/>
    </location>
</feature>
<protein>
    <submittedName>
        <fullName evidence="2">Collagen-like protein</fullName>
    </submittedName>
</protein>
<dbReference type="Pfam" id="PF01391">
    <property type="entry name" value="Collagen"/>
    <property type="match status" value="1"/>
</dbReference>
<dbReference type="InterPro" id="IPR002114">
    <property type="entry name" value="PTS_HPr_Ser_P_site"/>
</dbReference>
<name>A0ABW3X242_9HYPH</name>
<evidence type="ECO:0000313" key="3">
    <source>
        <dbReference type="Proteomes" id="UP001597176"/>
    </source>
</evidence>
<feature type="region of interest" description="Disordered" evidence="1">
    <location>
        <begin position="51"/>
        <end position="90"/>
    </location>
</feature>
<dbReference type="PANTHER" id="PTHR24637">
    <property type="entry name" value="COLLAGEN"/>
    <property type="match status" value="1"/>
</dbReference>
<feature type="region of interest" description="Disordered" evidence="1">
    <location>
        <begin position="167"/>
        <end position="273"/>
    </location>
</feature>
<evidence type="ECO:0000313" key="2">
    <source>
        <dbReference type="EMBL" id="MFD1303270.1"/>
    </source>
</evidence>
<evidence type="ECO:0000256" key="1">
    <source>
        <dbReference type="SAM" id="MobiDB-lite"/>
    </source>
</evidence>
<reference evidence="3" key="1">
    <citation type="journal article" date="2019" name="Int. J. Syst. Evol. Microbiol.">
        <title>The Global Catalogue of Microorganisms (GCM) 10K type strain sequencing project: providing services to taxonomists for standard genome sequencing and annotation.</title>
        <authorList>
            <consortium name="The Broad Institute Genomics Platform"/>
            <consortium name="The Broad Institute Genome Sequencing Center for Infectious Disease"/>
            <person name="Wu L."/>
            <person name="Ma J."/>
        </authorList>
    </citation>
    <scope>NUCLEOTIDE SEQUENCE [LARGE SCALE GENOMIC DNA]</scope>
    <source>
        <strain evidence="3">CCUG 56108</strain>
    </source>
</reference>
<comment type="caution">
    <text evidence="2">The sequence shown here is derived from an EMBL/GenBank/DDBJ whole genome shotgun (WGS) entry which is preliminary data.</text>
</comment>